<dbReference type="RefSeq" id="WP_239124375.1">
    <property type="nucleotide sequence ID" value="NZ_BONY01000086.1"/>
</dbReference>
<dbReference type="Gene3D" id="3.40.50.1820">
    <property type="entry name" value="alpha/beta hydrolase"/>
    <property type="match status" value="1"/>
</dbReference>
<comment type="caution">
    <text evidence="2">The sequence shown here is derived from an EMBL/GenBank/DDBJ whole genome shotgun (WGS) entry which is preliminary data.</text>
</comment>
<sequence length="280" mass="29464">MPEQMVAVNGAELCVESFGEPRSPAILLIGGAACSMDLWSPRLCELLAAQGRQVIRYDHRDTGRSTSYPPGAPGYTGPDLAADAAGLIDALSGGRAHLVGLSMGGGIAQYLAVHQPEKVATLTLMSTSPGPAGDLPPPAKRIREAFENPLPEPDWADPAAVADYLVESERPYAGPKSFDEAQARAVAQLVVARTVNVESSAKNHWLLEGGEEVRPRLAEVSAPTLVIHGTEDPFFPPGHGEALAREITGARLLLLDGVGHQAPPPSTWDTVVTAIARHTA</sequence>
<evidence type="ECO:0000313" key="3">
    <source>
        <dbReference type="Proteomes" id="UP000612899"/>
    </source>
</evidence>
<dbReference type="Proteomes" id="UP000612899">
    <property type="component" value="Unassembled WGS sequence"/>
</dbReference>
<gene>
    <name evidence="2" type="ORF">Rhe02_82400</name>
</gene>
<dbReference type="InterPro" id="IPR000073">
    <property type="entry name" value="AB_hydrolase_1"/>
</dbReference>
<dbReference type="PANTHER" id="PTHR43433:SF5">
    <property type="entry name" value="AB HYDROLASE-1 DOMAIN-CONTAINING PROTEIN"/>
    <property type="match status" value="1"/>
</dbReference>
<dbReference type="EMBL" id="BONY01000086">
    <property type="protein sequence ID" value="GIH10173.1"/>
    <property type="molecule type" value="Genomic_DNA"/>
</dbReference>
<name>A0A8J3QFS2_9ACTN</name>
<dbReference type="PANTHER" id="PTHR43433">
    <property type="entry name" value="HYDROLASE, ALPHA/BETA FOLD FAMILY PROTEIN"/>
    <property type="match status" value="1"/>
</dbReference>
<dbReference type="GO" id="GO:0004806">
    <property type="term" value="F:triacylglycerol lipase activity"/>
    <property type="evidence" value="ECO:0007669"/>
    <property type="project" value="TreeGrafter"/>
</dbReference>
<dbReference type="Pfam" id="PF00561">
    <property type="entry name" value="Abhydrolase_1"/>
    <property type="match status" value="1"/>
</dbReference>
<evidence type="ECO:0000313" key="2">
    <source>
        <dbReference type="EMBL" id="GIH10173.1"/>
    </source>
</evidence>
<dbReference type="PRINTS" id="PR00111">
    <property type="entry name" value="ABHYDROLASE"/>
</dbReference>
<dbReference type="InterPro" id="IPR029058">
    <property type="entry name" value="AB_hydrolase_fold"/>
</dbReference>
<feature type="domain" description="AB hydrolase-1" evidence="1">
    <location>
        <begin position="24"/>
        <end position="260"/>
    </location>
</feature>
<reference evidence="2" key="1">
    <citation type="submission" date="2021-01" db="EMBL/GenBank/DDBJ databases">
        <title>Whole genome shotgun sequence of Rhizocola hellebori NBRC 109834.</title>
        <authorList>
            <person name="Komaki H."/>
            <person name="Tamura T."/>
        </authorList>
    </citation>
    <scope>NUCLEOTIDE SEQUENCE</scope>
    <source>
        <strain evidence="2">NBRC 109834</strain>
    </source>
</reference>
<proteinExistence type="predicted"/>
<accession>A0A8J3QFS2</accession>
<keyword evidence="3" id="KW-1185">Reference proteome</keyword>
<dbReference type="SUPFAM" id="SSF53474">
    <property type="entry name" value="alpha/beta-Hydrolases"/>
    <property type="match status" value="1"/>
</dbReference>
<dbReference type="AlphaFoldDB" id="A0A8J3QFS2"/>
<organism evidence="2 3">
    <name type="scientific">Rhizocola hellebori</name>
    <dbReference type="NCBI Taxonomy" id="1392758"/>
    <lineage>
        <taxon>Bacteria</taxon>
        <taxon>Bacillati</taxon>
        <taxon>Actinomycetota</taxon>
        <taxon>Actinomycetes</taxon>
        <taxon>Micromonosporales</taxon>
        <taxon>Micromonosporaceae</taxon>
        <taxon>Rhizocola</taxon>
    </lineage>
</organism>
<dbReference type="InterPro" id="IPR050471">
    <property type="entry name" value="AB_hydrolase"/>
</dbReference>
<dbReference type="GO" id="GO:0046503">
    <property type="term" value="P:glycerolipid catabolic process"/>
    <property type="evidence" value="ECO:0007669"/>
    <property type="project" value="TreeGrafter"/>
</dbReference>
<evidence type="ECO:0000259" key="1">
    <source>
        <dbReference type="Pfam" id="PF00561"/>
    </source>
</evidence>
<protein>
    <recommendedName>
        <fullName evidence="1">AB hydrolase-1 domain-containing protein</fullName>
    </recommendedName>
</protein>